<feature type="transmembrane region" description="Helical" evidence="2">
    <location>
        <begin position="87"/>
        <end position="105"/>
    </location>
</feature>
<name>A0A443STE3_9ACAR</name>
<evidence type="ECO:0000256" key="1">
    <source>
        <dbReference type="ARBA" id="ARBA00004141"/>
    </source>
</evidence>
<feature type="transmembrane region" description="Helical" evidence="2">
    <location>
        <begin position="212"/>
        <end position="231"/>
    </location>
</feature>
<sequence length="317" mass="36012">METEPCWKSVNISRLNAYRMYNAFVLLTLGPFTFFNIQKSKFLQIFTSTYRISAFILMIILTTIALIRGERGRHIAPANVDNIPQFFGVAVLSCVCQQALPSIIVPIRNKKYLFRYGFATFSSILLFYLLICFTAIFAFRHLSDVYTSTFSGRSCGVRVDTKFPQVALFQILIPLYPVFTLSANFTINLVTLNNNLNTLFAWSSYSSQSSQFIRKVFVPLIALIPPVVIALSTSNFVLLAGIVGNYTGISMQLLIPSILLLSARKRLNTICENDEYSRQQLNARNKYKLSFTFNVLVYFVLIWSILCLVLVTIKIII</sequence>
<feature type="transmembrane region" description="Helical" evidence="2">
    <location>
        <begin position="49"/>
        <end position="67"/>
    </location>
</feature>
<proteinExistence type="predicted"/>
<reference evidence="3 4" key="1">
    <citation type="journal article" date="2018" name="Gigascience">
        <title>Genomes of trombidid mites reveal novel predicted allergens and laterally-transferred genes associated with secondary metabolism.</title>
        <authorList>
            <person name="Dong X."/>
            <person name="Chaisiri K."/>
            <person name="Xia D."/>
            <person name="Armstrong S.D."/>
            <person name="Fang Y."/>
            <person name="Donnelly M.J."/>
            <person name="Kadowaki T."/>
            <person name="McGarry J.W."/>
            <person name="Darby A.C."/>
            <person name="Makepeace B.L."/>
        </authorList>
    </citation>
    <scope>NUCLEOTIDE SEQUENCE [LARGE SCALE GENOMIC DNA]</scope>
    <source>
        <strain evidence="3">UoL-UT</strain>
    </source>
</reference>
<feature type="transmembrane region" description="Helical" evidence="2">
    <location>
        <begin position="167"/>
        <end position="191"/>
    </location>
</feature>
<dbReference type="AlphaFoldDB" id="A0A443STE3"/>
<feature type="transmembrane region" description="Helical" evidence="2">
    <location>
        <begin position="20"/>
        <end position="37"/>
    </location>
</feature>
<dbReference type="EMBL" id="NCKV01000383">
    <property type="protein sequence ID" value="RWS30770.1"/>
    <property type="molecule type" value="Genomic_DNA"/>
</dbReference>
<dbReference type="GO" id="GO:0016020">
    <property type="term" value="C:membrane"/>
    <property type="evidence" value="ECO:0007669"/>
    <property type="project" value="UniProtKB-SubCell"/>
</dbReference>
<gene>
    <name evidence="3" type="ORF">B4U80_02448</name>
</gene>
<comment type="subcellular location">
    <subcellularLocation>
        <location evidence="1">Membrane</location>
        <topology evidence="1">Multi-pass membrane protein</topology>
    </subcellularLocation>
</comment>
<dbReference type="PANTHER" id="PTHR16189">
    <property type="entry name" value="TRANSMEMBRANE PROTEIN 104-RELATED"/>
    <property type="match status" value="1"/>
</dbReference>
<feature type="transmembrane region" description="Helical" evidence="2">
    <location>
        <begin position="117"/>
        <end position="139"/>
    </location>
</feature>
<dbReference type="OrthoDB" id="294541at2759"/>
<keyword evidence="2" id="KW-1133">Transmembrane helix</keyword>
<evidence type="ECO:0000313" key="3">
    <source>
        <dbReference type="EMBL" id="RWS30770.1"/>
    </source>
</evidence>
<feature type="transmembrane region" description="Helical" evidence="2">
    <location>
        <begin position="237"/>
        <end position="261"/>
    </location>
</feature>
<feature type="transmembrane region" description="Helical" evidence="2">
    <location>
        <begin position="295"/>
        <end position="316"/>
    </location>
</feature>
<comment type="caution">
    <text evidence="3">The sequence shown here is derived from an EMBL/GenBank/DDBJ whole genome shotgun (WGS) entry which is preliminary data.</text>
</comment>
<organism evidence="3 4">
    <name type="scientific">Leptotrombidium deliense</name>
    <dbReference type="NCBI Taxonomy" id="299467"/>
    <lineage>
        <taxon>Eukaryota</taxon>
        <taxon>Metazoa</taxon>
        <taxon>Ecdysozoa</taxon>
        <taxon>Arthropoda</taxon>
        <taxon>Chelicerata</taxon>
        <taxon>Arachnida</taxon>
        <taxon>Acari</taxon>
        <taxon>Acariformes</taxon>
        <taxon>Trombidiformes</taxon>
        <taxon>Prostigmata</taxon>
        <taxon>Anystina</taxon>
        <taxon>Parasitengona</taxon>
        <taxon>Trombiculoidea</taxon>
        <taxon>Trombiculidae</taxon>
        <taxon>Leptotrombidium</taxon>
    </lineage>
</organism>
<keyword evidence="2" id="KW-0472">Membrane</keyword>
<evidence type="ECO:0000313" key="4">
    <source>
        <dbReference type="Proteomes" id="UP000288716"/>
    </source>
</evidence>
<dbReference type="VEuPathDB" id="VectorBase:LDEU001269"/>
<protein>
    <submittedName>
        <fullName evidence="3">Transmembrane protein 104-like protein</fullName>
    </submittedName>
</protein>
<keyword evidence="4" id="KW-1185">Reference proteome</keyword>
<keyword evidence="2 3" id="KW-0812">Transmembrane</keyword>
<accession>A0A443STE3</accession>
<evidence type="ECO:0000256" key="2">
    <source>
        <dbReference type="SAM" id="Phobius"/>
    </source>
</evidence>
<dbReference type="Proteomes" id="UP000288716">
    <property type="component" value="Unassembled WGS sequence"/>
</dbReference>
<dbReference type="PANTHER" id="PTHR16189:SF0">
    <property type="entry name" value="TRANSMEMBRANE PROTEIN 104"/>
    <property type="match status" value="1"/>
</dbReference>